<evidence type="ECO:0000313" key="15">
    <source>
        <dbReference type="Proteomes" id="UP000320496"/>
    </source>
</evidence>
<evidence type="ECO:0000256" key="1">
    <source>
        <dbReference type="ARBA" id="ARBA00001947"/>
    </source>
</evidence>
<keyword evidence="7" id="KW-0479">Metal-binding</keyword>
<dbReference type="UniPathway" id="UPA00359">
    <property type="reaction ID" value="UER00478"/>
</dbReference>
<dbReference type="SUPFAM" id="SSF54211">
    <property type="entry name" value="Ribosomal protein S5 domain 2-like"/>
    <property type="match status" value="2"/>
</dbReference>
<comment type="function">
    <text evidence="2">Catalyzes the hydrolysis of UDP-3-O-myristoyl-N-acetylglucosamine to form UDP-3-O-myristoylglucosamine and acetate, the committed step in lipid A biosynthesis.</text>
</comment>
<evidence type="ECO:0000256" key="12">
    <source>
        <dbReference type="NCBIfam" id="TIGR00325"/>
    </source>
</evidence>
<evidence type="ECO:0000256" key="3">
    <source>
        <dbReference type="ARBA" id="ARBA00005002"/>
    </source>
</evidence>
<accession>A0A517ZD42</accession>
<evidence type="ECO:0000313" key="14">
    <source>
        <dbReference type="EMBL" id="QDU40379.1"/>
    </source>
</evidence>
<protein>
    <recommendedName>
        <fullName evidence="4 12">UDP-3-O-acyl-N-acetylglucosamine deacetylase</fullName>
        <ecNumber evidence="4 12">3.5.1.108</ecNumber>
    </recommendedName>
</protein>
<dbReference type="NCBIfam" id="TIGR00325">
    <property type="entry name" value="lpxC"/>
    <property type="match status" value="1"/>
</dbReference>
<keyword evidence="9" id="KW-0862">Zinc</keyword>
<dbReference type="InterPro" id="IPR015870">
    <property type="entry name" value="UDP-acyl_N-AcGlcN_deAcase_N"/>
</dbReference>
<comment type="pathway">
    <text evidence="3">Glycolipid biosynthesis; lipid IV(A) biosynthesis; lipid IV(A) from (3R)-3-hydroxytetradecanoyl-[acyl-carrier-protein] and UDP-N-acetyl-alpha-D-glucosamine: step 2/6.</text>
</comment>
<evidence type="ECO:0000256" key="4">
    <source>
        <dbReference type="ARBA" id="ARBA00012745"/>
    </source>
</evidence>
<comment type="cofactor">
    <cofactor evidence="1">
        <name>Zn(2+)</name>
        <dbReference type="ChEBI" id="CHEBI:29105"/>
    </cofactor>
</comment>
<evidence type="ECO:0000256" key="9">
    <source>
        <dbReference type="ARBA" id="ARBA00022833"/>
    </source>
</evidence>
<dbReference type="InterPro" id="IPR011334">
    <property type="entry name" value="UDP-acyl_GlcNac_deAcase_C"/>
</dbReference>
<evidence type="ECO:0000256" key="7">
    <source>
        <dbReference type="ARBA" id="ARBA00022723"/>
    </source>
</evidence>
<evidence type="ECO:0000256" key="6">
    <source>
        <dbReference type="ARBA" id="ARBA00022556"/>
    </source>
</evidence>
<dbReference type="EC" id="3.5.1.108" evidence="4 12"/>
<dbReference type="Gene3D" id="3.30.1700.10">
    <property type="entry name" value="lpxc deacetylase, domain 2"/>
    <property type="match status" value="1"/>
</dbReference>
<evidence type="ECO:0000256" key="8">
    <source>
        <dbReference type="ARBA" id="ARBA00022801"/>
    </source>
</evidence>
<dbReference type="Gene3D" id="3.30.230.20">
    <property type="entry name" value="lpxc deacetylase, domain 1"/>
    <property type="match status" value="1"/>
</dbReference>
<keyword evidence="15" id="KW-1185">Reference proteome</keyword>
<name>A0A517ZD42_9PLAN</name>
<dbReference type="GO" id="GO:0046872">
    <property type="term" value="F:metal ion binding"/>
    <property type="evidence" value="ECO:0007669"/>
    <property type="project" value="UniProtKB-KW"/>
</dbReference>
<dbReference type="Pfam" id="PF03331">
    <property type="entry name" value="LpxC"/>
    <property type="match status" value="1"/>
</dbReference>
<proteinExistence type="predicted"/>
<dbReference type="KEGG" id="mri:Mal4_47350"/>
<dbReference type="EMBL" id="CP036275">
    <property type="protein sequence ID" value="QDU40379.1"/>
    <property type="molecule type" value="Genomic_DNA"/>
</dbReference>
<dbReference type="Proteomes" id="UP000320496">
    <property type="component" value="Chromosome"/>
</dbReference>
<dbReference type="GO" id="GO:0016020">
    <property type="term" value="C:membrane"/>
    <property type="evidence" value="ECO:0007669"/>
    <property type="project" value="GOC"/>
</dbReference>
<evidence type="ECO:0000256" key="10">
    <source>
        <dbReference type="ARBA" id="ARBA00023098"/>
    </source>
</evidence>
<dbReference type="GO" id="GO:0103117">
    <property type="term" value="F:UDP-3-O-acyl-N-acetylglucosamine deacetylase activity"/>
    <property type="evidence" value="ECO:0007669"/>
    <property type="project" value="UniProtKB-UniRule"/>
</dbReference>
<feature type="region of interest" description="Disordered" evidence="13">
    <location>
        <begin position="286"/>
        <end position="305"/>
    </location>
</feature>
<dbReference type="PANTHER" id="PTHR33694:SF1">
    <property type="entry name" value="UDP-3-O-ACYL-N-ACETYLGLUCOSAMINE DEACETYLASE 1, MITOCHONDRIAL-RELATED"/>
    <property type="match status" value="1"/>
</dbReference>
<evidence type="ECO:0000256" key="13">
    <source>
        <dbReference type="SAM" id="MobiDB-lite"/>
    </source>
</evidence>
<organism evidence="14 15">
    <name type="scientific">Maioricimonas rarisocia</name>
    <dbReference type="NCBI Taxonomy" id="2528026"/>
    <lineage>
        <taxon>Bacteria</taxon>
        <taxon>Pseudomonadati</taxon>
        <taxon>Planctomycetota</taxon>
        <taxon>Planctomycetia</taxon>
        <taxon>Planctomycetales</taxon>
        <taxon>Planctomycetaceae</taxon>
        <taxon>Maioricimonas</taxon>
    </lineage>
</organism>
<dbReference type="PANTHER" id="PTHR33694">
    <property type="entry name" value="UDP-3-O-ACYL-N-ACETYLGLUCOSAMINE DEACETYLASE 1, MITOCHONDRIAL-RELATED"/>
    <property type="match status" value="1"/>
</dbReference>
<dbReference type="InterPro" id="IPR020568">
    <property type="entry name" value="Ribosomal_Su5_D2-typ_SF"/>
</dbReference>
<evidence type="ECO:0000256" key="2">
    <source>
        <dbReference type="ARBA" id="ARBA00002923"/>
    </source>
</evidence>
<sequence length="305" mass="32922">MPDRIQTTIERAAEVRGYGLFRGLDVTLRFLPAEENHGIVFQRTDLTDAADIPARVEHVVPEPRRTVLSRLGTRVEVVEHVMAALAGLQIDNCLVQLDAPEPPGCDGSAQAFSEALLNAGIVTQSATRPTLHVPTTIEVTTSSGAHVSAAPQPAEAGYTIGYDLDYGNSPVGRQSASYTITPEIFINEIAFARTFVLELEVAALRAMGFGQRTTTKDLLVFGSQGVIDNALRCPNECARHKLLDCIGDFALIGCDLAGAFHADRSGHRANHDLIRRLKVMASMSGTDEVSLESESPPEPPQRRIA</sequence>
<reference evidence="14 15" key="1">
    <citation type="submission" date="2019-02" db="EMBL/GenBank/DDBJ databases">
        <title>Deep-cultivation of Planctomycetes and their phenomic and genomic characterization uncovers novel biology.</title>
        <authorList>
            <person name="Wiegand S."/>
            <person name="Jogler M."/>
            <person name="Boedeker C."/>
            <person name="Pinto D."/>
            <person name="Vollmers J."/>
            <person name="Rivas-Marin E."/>
            <person name="Kohn T."/>
            <person name="Peeters S.H."/>
            <person name="Heuer A."/>
            <person name="Rast P."/>
            <person name="Oberbeckmann S."/>
            <person name="Bunk B."/>
            <person name="Jeske O."/>
            <person name="Meyerdierks A."/>
            <person name="Storesund J.E."/>
            <person name="Kallscheuer N."/>
            <person name="Luecker S."/>
            <person name="Lage O.M."/>
            <person name="Pohl T."/>
            <person name="Merkel B.J."/>
            <person name="Hornburger P."/>
            <person name="Mueller R.-W."/>
            <person name="Bruemmer F."/>
            <person name="Labrenz M."/>
            <person name="Spormann A.M."/>
            <person name="Op den Camp H."/>
            <person name="Overmann J."/>
            <person name="Amann R."/>
            <person name="Jetten M.S.M."/>
            <person name="Mascher T."/>
            <person name="Medema M.H."/>
            <person name="Devos D.P."/>
            <person name="Kaster A.-K."/>
            <person name="Ovreas L."/>
            <person name="Rohde M."/>
            <person name="Galperin M.Y."/>
            <person name="Jogler C."/>
        </authorList>
    </citation>
    <scope>NUCLEOTIDE SEQUENCE [LARGE SCALE GENOMIC DNA]</scope>
    <source>
        <strain evidence="14 15">Mal4</strain>
    </source>
</reference>
<keyword evidence="5" id="KW-0444">Lipid biosynthesis</keyword>
<gene>
    <name evidence="14" type="primary">lpxC</name>
    <name evidence="14" type="ORF">Mal4_47350</name>
</gene>
<dbReference type="OrthoDB" id="9772788at2"/>
<dbReference type="GO" id="GO:0009245">
    <property type="term" value="P:lipid A biosynthetic process"/>
    <property type="evidence" value="ECO:0007669"/>
    <property type="project" value="UniProtKB-UniRule"/>
</dbReference>
<keyword evidence="6" id="KW-0441">Lipid A biosynthesis</keyword>
<dbReference type="RefSeq" id="WP_145371639.1">
    <property type="nucleotide sequence ID" value="NZ_CP036275.1"/>
</dbReference>
<dbReference type="AlphaFoldDB" id="A0A517ZD42"/>
<keyword evidence="10" id="KW-0443">Lipid metabolism</keyword>
<evidence type="ECO:0000256" key="5">
    <source>
        <dbReference type="ARBA" id="ARBA00022516"/>
    </source>
</evidence>
<evidence type="ECO:0000256" key="11">
    <source>
        <dbReference type="ARBA" id="ARBA00024535"/>
    </source>
</evidence>
<dbReference type="InterPro" id="IPR004463">
    <property type="entry name" value="UDP-acyl_GlcNac_deAcase"/>
</dbReference>
<keyword evidence="8 14" id="KW-0378">Hydrolase</keyword>
<comment type="catalytic activity">
    <reaction evidence="11">
        <text>a UDP-3-O-[(3R)-3-hydroxyacyl]-N-acetyl-alpha-D-glucosamine + H2O = a UDP-3-O-[(3R)-3-hydroxyacyl]-alpha-D-glucosamine + acetate</text>
        <dbReference type="Rhea" id="RHEA:67816"/>
        <dbReference type="ChEBI" id="CHEBI:15377"/>
        <dbReference type="ChEBI" id="CHEBI:30089"/>
        <dbReference type="ChEBI" id="CHEBI:137740"/>
        <dbReference type="ChEBI" id="CHEBI:173225"/>
        <dbReference type="EC" id="3.5.1.108"/>
    </reaction>
</comment>